<evidence type="ECO:0000259" key="3">
    <source>
        <dbReference type="PROSITE" id="PS50222"/>
    </source>
</evidence>
<sequence>MEELSDVEKSLYLAMNELNVQKLEDFKHSFDQLHKNERGVVTVKELGSMIRSMGVEPTDAEVEDIFKASDVDGNGEIDFKEFCYVMALYEHEEKDDNLQIFKMFDKDGDGYITEEDLLKLLEHTDLSNNILAVRKLLDSEKDGRISCEQFMSLMSESSQYPQLNDIA</sequence>
<dbReference type="GO" id="GO:0005509">
    <property type="term" value="F:calcium ion binding"/>
    <property type="evidence" value="ECO:0007669"/>
    <property type="project" value="InterPro"/>
</dbReference>
<gene>
    <name evidence="4" type="primary">Dana\GF16769</name>
    <name evidence="4" type="synonym">dana_GLEANR_18035</name>
    <name evidence="4" type="ORF">GF16769</name>
</gene>
<dbReference type="GeneID" id="6499563"/>
<evidence type="ECO:0000313" key="5">
    <source>
        <dbReference type="Proteomes" id="UP000007801"/>
    </source>
</evidence>
<dbReference type="PANTHER" id="PTHR23048:SF0">
    <property type="entry name" value="CALMODULIN LIKE 3"/>
    <property type="match status" value="1"/>
</dbReference>
<dbReference type="Gene3D" id="1.10.238.10">
    <property type="entry name" value="EF-hand"/>
    <property type="match status" value="2"/>
</dbReference>
<evidence type="ECO:0000313" key="4">
    <source>
        <dbReference type="EMBL" id="EDV42929.1"/>
    </source>
</evidence>
<feature type="domain" description="EF-hand" evidence="3">
    <location>
        <begin position="57"/>
        <end position="92"/>
    </location>
</feature>
<accession>B3LYL4</accession>
<dbReference type="OrthoDB" id="26525at2759"/>
<dbReference type="InParanoid" id="B3LYL4"/>
<dbReference type="OMA" id="EREMCQV"/>
<protein>
    <recommendedName>
        <fullName evidence="3">EF-hand domain-containing protein</fullName>
    </recommendedName>
</protein>
<dbReference type="InterPro" id="IPR002048">
    <property type="entry name" value="EF_hand_dom"/>
</dbReference>
<dbReference type="Pfam" id="PF13499">
    <property type="entry name" value="EF-hand_7"/>
    <property type="match status" value="2"/>
</dbReference>
<dbReference type="PANTHER" id="PTHR23048">
    <property type="entry name" value="MYOSIN LIGHT CHAIN 1, 3"/>
    <property type="match status" value="1"/>
</dbReference>
<dbReference type="KEGG" id="dan:6499563"/>
<feature type="domain" description="EF-hand" evidence="3">
    <location>
        <begin position="99"/>
        <end position="127"/>
    </location>
</feature>
<evidence type="ECO:0000256" key="2">
    <source>
        <dbReference type="ARBA" id="ARBA00022837"/>
    </source>
</evidence>
<feature type="domain" description="EF-hand" evidence="3">
    <location>
        <begin position="21"/>
        <end position="56"/>
    </location>
</feature>
<dbReference type="GO" id="GO:0016460">
    <property type="term" value="C:myosin II complex"/>
    <property type="evidence" value="ECO:0007669"/>
    <property type="project" value="TreeGrafter"/>
</dbReference>
<dbReference type="InterPro" id="IPR011992">
    <property type="entry name" value="EF-hand-dom_pair"/>
</dbReference>
<dbReference type="PROSITE" id="PS50222">
    <property type="entry name" value="EF_HAND_2"/>
    <property type="match status" value="3"/>
</dbReference>
<dbReference type="PhylomeDB" id="B3LYL4"/>
<dbReference type="eggNOG" id="KOG0027">
    <property type="taxonomic scope" value="Eukaryota"/>
</dbReference>
<dbReference type="SUPFAM" id="SSF47473">
    <property type="entry name" value="EF-hand"/>
    <property type="match status" value="1"/>
</dbReference>
<keyword evidence="2" id="KW-0106">Calcium</keyword>
<dbReference type="EMBL" id="CH902617">
    <property type="protein sequence ID" value="EDV42929.1"/>
    <property type="molecule type" value="Genomic_DNA"/>
</dbReference>
<dbReference type="CDD" id="cd00051">
    <property type="entry name" value="EFh"/>
    <property type="match status" value="1"/>
</dbReference>
<keyword evidence="1" id="KW-0677">Repeat</keyword>
<dbReference type="AlphaFoldDB" id="B3LYL4"/>
<organism evidence="4 5">
    <name type="scientific">Drosophila ananassae</name>
    <name type="common">Fruit fly</name>
    <dbReference type="NCBI Taxonomy" id="7217"/>
    <lineage>
        <taxon>Eukaryota</taxon>
        <taxon>Metazoa</taxon>
        <taxon>Ecdysozoa</taxon>
        <taxon>Arthropoda</taxon>
        <taxon>Hexapoda</taxon>
        <taxon>Insecta</taxon>
        <taxon>Pterygota</taxon>
        <taxon>Neoptera</taxon>
        <taxon>Endopterygota</taxon>
        <taxon>Diptera</taxon>
        <taxon>Brachycera</taxon>
        <taxon>Muscomorpha</taxon>
        <taxon>Ephydroidea</taxon>
        <taxon>Drosophilidae</taxon>
        <taxon>Drosophila</taxon>
        <taxon>Sophophora</taxon>
    </lineage>
</organism>
<name>B3LYL4_DROAN</name>
<dbReference type="STRING" id="7217.B3LYL4"/>
<proteinExistence type="predicted"/>
<dbReference type="Proteomes" id="UP000007801">
    <property type="component" value="Unassembled WGS sequence"/>
</dbReference>
<dbReference type="InterPro" id="IPR018247">
    <property type="entry name" value="EF_Hand_1_Ca_BS"/>
</dbReference>
<dbReference type="FunFam" id="1.10.238.10:FF:000178">
    <property type="entry name" value="Calmodulin-2 A"/>
    <property type="match status" value="1"/>
</dbReference>
<dbReference type="InterPro" id="IPR050230">
    <property type="entry name" value="CALM/Myosin/TropC-like"/>
</dbReference>
<dbReference type="HOGENOM" id="CLU_061288_2_0_1"/>
<dbReference type="PROSITE" id="PS00018">
    <property type="entry name" value="EF_HAND_1"/>
    <property type="match status" value="2"/>
</dbReference>
<reference evidence="4 5" key="1">
    <citation type="journal article" date="2007" name="Nature">
        <title>Evolution of genes and genomes on the Drosophila phylogeny.</title>
        <authorList>
            <consortium name="Drosophila 12 Genomes Consortium"/>
            <person name="Clark A.G."/>
            <person name="Eisen M.B."/>
            <person name="Smith D.R."/>
            <person name="Bergman C.M."/>
            <person name="Oliver B."/>
            <person name="Markow T.A."/>
            <person name="Kaufman T.C."/>
            <person name="Kellis M."/>
            <person name="Gelbart W."/>
            <person name="Iyer V.N."/>
            <person name="Pollard D.A."/>
            <person name="Sackton T.B."/>
            <person name="Larracuente A.M."/>
            <person name="Singh N.D."/>
            <person name="Abad J.P."/>
            <person name="Abt D.N."/>
            <person name="Adryan B."/>
            <person name="Aguade M."/>
            <person name="Akashi H."/>
            <person name="Anderson W.W."/>
            <person name="Aquadro C.F."/>
            <person name="Ardell D.H."/>
            <person name="Arguello R."/>
            <person name="Artieri C.G."/>
            <person name="Barbash D.A."/>
            <person name="Barker D."/>
            <person name="Barsanti P."/>
            <person name="Batterham P."/>
            <person name="Batzoglou S."/>
            <person name="Begun D."/>
            <person name="Bhutkar A."/>
            <person name="Blanco E."/>
            <person name="Bosak S.A."/>
            <person name="Bradley R.K."/>
            <person name="Brand A.D."/>
            <person name="Brent M.R."/>
            <person name="Brooks A.N."/>
            <person name="Brown R.H."/>
            <person name="Butlin R.K."/>
            <person name="Caggese C."/>
            <person name="Calvi B.R."/>
            <person name="Bernardo de Carvalho A."/>
            <person name="Caspi A."/>
            <person name="Castrezana S."/>
            <person name="Celniker S.E."/>
            <person name="Chang J.L."/>
            <person name="Chapple C."/>
            <person name="Chatterji S."/>
            <person name="Chinwalla A."/>
            <person name="Civetta A."/>
            <person name="Clifton S.W."/>
            <person name="Comeron J.M."/>
            <person name="Costello J.C."/>
            <person name="Coyne J.A."/>
            <person name="Daub J."/>
            <person name="David R.G."/>
            <person name="Delcher A.L."/>
            <person name="Delehaunty K."/>
            <person name="Do C.B."/>
            <person name="Ebling H."/>
            <person name="Edwards K."/>
            <person name="Eickbush T."/>
            <person name="Evans J.D."/>
            <person name="Filipski A."/>
            <person name="Findeiss S."/>
            <person name="Freyhult E."/>
            <person name="Fulton L."/>
            <person name="Fulton R."/>
            <person name="Garcia A.C."/>
            <person name="Gardiner A."/>
            <person name="Garfield D.A."/>
            <person name="Garvin B.E."/>
            <person name="Gibson G."/>
            <person name="Gilbert D."/>
            <person name="Gnerre S."/>
            <person name="Godfrey J."/>
            <person name="Good R."/>
            <person name="Gotea V."/>
            <person name="Gravely B."/>
            <person name="Greenberg A.J."/>
            <person name="Griffiths-Jones S."/>
            <person name="Gross S."/>
            <person name="Guigo R."/>
            <person name="Gustafson E.A."/>
            <person name="Haerty W."/>
            <person name="Hahn M.W."/>
            <person name="Halligan D.L."/>
            <person name="Halpern A.L."/>
            <person name="Halter G.M."/>
            <person name="Han M.V."/>
            <person name="Heger A."/>
            <person name="Hillier L."/>
            <person name="Hinrichs A.S."/>
            <person name="Holmes I."/>
            <person name="Hoskins R.A."/>
            <person name="Hubisz M.J."/>
            <person name="Hultmark D."/>
            <person name="Huntley M.A."/>
            <person name="Jaffe D.B."/>
            <person name="Jagadeeshan S."/>
            <person name="Jeck W.R."/>
            <person name="Johnson J."/>
            <person name="Jones C.D."/>
            <person name="Jordan W.C."/>
            <person name="Karpen G.H."/>
            <person name="Kataoka E."/>
            <person name="Keightley P.D."/>
            <person name="Kheradpour P."/>
            <person name="Kirkness E.F."/>
            <person name="Koerich L.B."/>
            <person name="Kristiansen K."/>
            <person name="Kudrna D."/>
            <person name="Kulathinal R.J."/>
            <person name="Kumar S."/>
            <person name="Kwok R."/>
            <person name="Lander E."/>
            <person name="Langley C.H."/>
            <person name="Lapoint R."/>
            <person name="Lazzaro B.P."/>
            <person name="Lee S.J."/>
            <person name="Levesque L."/>
            <person name="Li R."/>
            <person name="Lin C.F."/>
            <person name="Lin M.F."/>
            <person name="Lindblad-Toh K."/>
            <person name="Llopart A."/>
            <person name="Long M."/>
            <person name="Low L."/>
            <person name="Lozovsky E."/>
            <person name="Lu J."/>
            <person name="Luo M."/>
            <person name="Machado C.A."/>
            <person name="Makalowski W."/>
            <person name="Marzo M."/>
            <person name="Matsuda M."/>
            <person name="Matzkin L."/>
            <person name="McAllister B."/>
            <person name="McBride C.S."/>
            <person name="McKernan B."/>
            <person name="McKernan K."/>
            <person name="Mendez-Lago M."/>
            <person name="Minx P."/>
            <person name="Mollenhauer M.U."/>
            <person name="Montooth K."/>
            <person name="Mount S.M."/>
            <person name="Mu X."/>
            <person name="Myers E."/>
            <person name="Negre B."/>
            <person name="Newfeld S."/>
            <person name="Nielsen R."/>
            <person name="Noor M.A."/>
            <person name="O'Grady P."/>
            <person name="Pachter L."/>
            <person name="Papaceit M."/>
            <person name="Parisi M.J."/>
            <person name="Parisi M."/>
            <person name="Parts L."/>
            <person name="Pedersen J.S."/>
            <person name="Pesole G."/>
            <person name="Phillippy A.M."/>
            <person name="Ponting C.P."/>
            <person name="Pop M."/>
            <person name="Porcelli D."/>
            <person name="Powell J.R."/>
            <person name="Prohaska S."/>
            <person name="Pruitt K."/>
            <person name="Puig M."/>
            <person name="Quesneville H."/>
            <person name="Ram K.R."/>
            <person name="Rand D."/>
            <person name="Rasmussen M.D."/>
            <person name="Reed L.K."/>
            <person name="Reenan R."/>
            <person name="Reily A."/>
            <person name="Remington K.A."/>
            <person name="Rieger T.T."/>
            <person name="Ritchie M.G."/>
            <person name="Robin C."/>
            <person name="Rogers Y.H."/>
            <person name="Rohde C."/>
            <person name="Rozas J."/>
            <person name="Rubenfield M.J."/>
            <person name="Ruiz A."/>
            <person name="Russo S."/>
            <person name="Salzberg S.L."/>
            <person name="Sanchez-Gracia A."/>
            <person name="Saranga D.J."/>
            <person name="Sato H."/>
            <person name="Schaeffer S.W."/>
            <person name="Schatz M.C."/>
            <person name="Schlenke T."/>
            <person name="Schwartz R."/>
            <person name="Segarra C."/>
            <person name="Singh R.S."/>
            <person name="Sirot L."/>
            <person name="Sirota M."/>
            <person name="Sisneros N.B."/>
            <person name="Smith C.D."/>
            <person name="Smith T.F."/>
            <person name="Spieth J."/>
            <person name="Stage D.E."/>
            <person name="Stark A."/>
            <person name="Stephan W."/>
            <person name="Strausberg R.L."/>
            <person name="Strempel S."/>
            <person name="Sturgill D."/>
            <person name="Sutton G."/>
            <person name="Sutton G.G."/>
            <person name="Tao W."/>
            <person name="Teichmann S."/>
            <person name="Tobari Y.N."/>
            <person name="Tomimura Y."/>
            <person name="Tsolas J.M."/>
            <person name="Valente V.L."/>
            <person name="Venter E."/>
            <person name="Venter J.C."/>
            <person name="Vicario S."/>
            <person name="Vieira F.G."/>
            <person name="Vilella A.J."/>
            <person name="Villasante A."/>
            <person name="Walenz B."/>
            <person name="Wang J."/>
            <person name="Wasserman M."/>
            <person name="Watts T."/>
            <person name="Wilson D."/>
            <person name="Wilson R.K."/>
            <person name="Wing R.A."/>
            <person name="Wolfner M.F."/>
            <person name="Wong A."/>
            <person name="Wong G.K."/>
            <person name="Wu C.I."/>
            <person name="Wu G."/>
            <person name="Yamamoto D."/>
            <person name="Yang H.P."/>
            <person name="Yang S.P."/>
            <person name="Yorke J.A."/>
            <person name="Yoshida K."/>
            <person name="Zdobnov E."/>
            <person name="Zhang P."/>
            <person name="Zhang Y."/>
            <person name="Zimin A.V."/>
            <person name="Baldwin J."/>
            <person name="Abdouelleil A."/>
            <person name="Abdulkadir J."/>
            <person name="Abebe A."/>
            <person name="Abera B."/>
            <person name="Abreu J."/>
            <person name="Acer S.C."/>
            <person name="Aftuck L."/>
            <person name="Alexander A."/>
            <person name="An P."/>
            <person name="Anderson E."/>
            <person name="Anderson S."/>
            <person name="Arachi H."/>
            <person name="Azer M."/>
            <person name="Bachantsang P."/>
            <person name="Barry A."/>
            <person name="Bayul T."/>
            <person name="Berlin A."/>
            <person name="Bessette D."/>
            <person name="Bloom T."/>
            <person name="Blye J."/>
            <person name="Boguslavskiy L."/>
            <person name="Bonnet C."/>
            <person name="Boukhgalter B."/>
            <person name="Bourzgui I."/>
            <person name="Brown A."/>
            <person name="Cahill P."/>
            <person name="Channer S."/>
            <person name="Cheshatsang Y."/>
            <person name="Chuda L."/>
            <person name="Citroen M."/>
            <person name="Collymore A."/>
            <person name="Cooke P."/>
            <person name="Costello M."/>
            <person name="D'Aco K."/>
            <person name="Daza R."/>
            <person name="De Haan G."/>
            <person name="DeGray S."/>
            <person name="DeMaso C."/>
            <person name="Dhargay N."/>
            <person name="Dooley K."/>
            <person name="Dooley E."/>
            <person name="Doricent M."/>
            <person name="Dorje P."/>
            <person name="Dorjee K."/>
            <person name="Dupes A."/>
            <person name="Elong R."/>
            <person name="Falk J."/>
            <person name="Farina A."/>
            <person name="Faro S."/>
            <person name="Ferguson D."/>
            <person name="Fisher S."/>
            <person name="Foley C.D."/>
            <person name="Franke A."/>
            <person name="Friedrich D."/>
            <person name="Gadbois L."/>
            <person name="Gearin G."/>
            <person name="Gearin C.R."/>
            <person name="Giannoukos G."/>
            <person name="Goode T."/>
            <person name="Graham J."/>
            <person name="Grandbois E."/>
            <person name="Grewal S."/>
            <person name="Gyaltsen K."/>
            <person name="Hafez N."/>
            <person name="Hagos B."/>
            <person name="Hall J."/>
            <person name="Henson C."/>
            <person name="Hollinger A."/>
            <person name="Honan T."/>
            <person name="Huard M.D."/>
            <person name="Hughes L."/>
            <person name="Hurhula B."/>
            <person name="Husby M.E."/>
            <person name="Kamat A."/>
            <person name="Kanga B."/>
            <person name="Kashin S."/>
            <person name="Khazanovich D."/>
            <person name="Kisner P."/>
            <person name="Lance K."/>
            <person name="Lara M."/>
            <person name="Lee W."/>
            <person name="Lennon N."/>
            <person name="Letendre F."/>
            <person name="LeVine R."/>
            <person name="Lipovsky A."/>
            <person name="Liu X."/>
            <person name="Liu J."/>
            <person name="Liu S."/>
            <person name="Lokyitsang T."/>
            <person name="Lokyitsang Y."/>
            <person name="Lubonja R."/>
            <person name="Lui A."/>
            <person name="MacDonald P."/>
            <person name="Magnisalis V."/>
            <person name="Maru K."/>
            <person name="Matthews C."/>
            <person name="McCusker W."/>
            <person name="McDonough S."/>
            <person name="Mehta T."/>
            <person name="Meldrim J."/>
            <person name="Meneus L."/>
            <person name="Mihai O."/>
            <person name="Mihalev A."/>
            <person name="Mihova T."/>
            <person name="Mittelman R."/>
            <person name="Mlenga V."/>
            <person name="Montmayeur A."/>
            <person name="Mulrain L."/>
            <person name="Navidi A."/>
            <person name="Naylor J."/>
            <person name="Negash T."/>
            <person name="Nguyen T."/>
            <person name="Nguyen N."/>
            <person name="Nicol R."/>
            <person name="Norbu C."/>
            <person name="Norbu N."/>
            <person name="Novod N."/>
            <person name="O'Neill B."/>
            <person name="Osman S."/>
            <person name="Markiewicz E."/>
            <person name="Oyono O.L."/>
            <person name="Patti C."/>
            <person name="Phunkhang P."/>
            <person name="Pierre F."/>
            <person name="Priest M."/>
            <person name="Raghuraman S."/>
            <person name="Rege F."/>
            <person name="Reyes R."/>
            <person name="Rise C."/>
            <person name="Rogov P."/>
            <person name="Ross K."/>
            <person name="Ryan E."/>
            <person name="Settipalli S."/>
            <person name="Shea T."/>
            <person name="Sherpa N."/>
            <person name="Shi L."/>
            <person name="Shih D."/>
            <person name="Sparrow T."/>
            <person name="Spaulding J."/>
            <person name="Stalker J."/>
            <person name="Stange-Thomann N."/>
            <person name="Stavropoulos S."/>
            <person name="Stone C."/>
            <person name="Strader C."/>
            <person name="Tesfaye S."/>
            <person name="Thomson T."/>
            <person name="Thoulutsang Y."/>
            <person name="Thoulutsang D."/>
            <person name="Topham K."/>
            <person name="Topping I."/>
            <person name="Tsamla T."/>
            <person name="Vassiliev H."/>
            <person name="Vo A."/>
            <person name="Wangchuk T."/>
            <person name="Wangdi T."/>
            <person name="Weiand M."/>
            <person name="Wilkinson J."/>
            <person name="Wilson A."/>
            <person name="Yadav S."/>
            <person name="Young G."/>
            <person name="Yu Q."/>
            <person name="Zembek L."/>
            <person name="Zhong D."/>
            <person name="Zimmer A."/>
            <person name="Zwirko Z."/>
            <person name="Jaffe D.B."/>
            <person name="Alvarez P."/>
            <person name="Brockman W."/>
            <person name="Butler J."/>
            <person name="Chin C."/>
            <person name="Gnerre S."/>
            <person name="Grabherr M."/>
            <person name="Kleber M."/>
            <person name="Mauceli E."/>
            <person name="MacCallum I."/>
        </authorList>
    </citation>
    <scope>NUCLEOTIDE SEQUENCE [LARGE SCALE GENOMIC DNA]</scope>
    <source>
        <strain evidence="5">Tucson 14024-0371.13</strain>
    </source>
</reference>
<evidence type="ECO:0000256" key="1">
    <source>
        <dbReference type="ARBA" id="ARBA00022737"/>
    </source>
</evidence>
<dbReference type="SMR" id="B3LYL4"/>
<dbReference type="SMART" id="SM00054">
    <property type="entry name" value="EFh"/>
    <property type="match status" value="4"/>
</dbReference>
<keyword evidence="5" id="KW-1185">Reference proteome</keyword>